<sequence>MPNCSSLSFFCELIKNNKKKKKPHSVSVQLRITPDVVNLGCLIIRLTQSAEIVLVLLPSLHSLHRMRTFDTEKG</sequence>
<accession>A0A2A6BTK7</accession>
<evidence type="ECO:0000313" key="2">
    <source>
        <dbReference type="Proteomes" id="UP000005239"/>
    </source>
</evidence>
<organism evidence="1 2">
    <name type="scientific">Pristionchus pacificus</name>
    <name type="common">Parasitic nematode worm</name>
    <dbReference type="NCBI Taxonomy" id="54126"/>
    <lineage>
        <taxon>Eukaryota</taxon>
        <taxon>Metazoa</taxon>
        <taxon>Ecdysozoa</taxon>
        <taxon>Nematoda</taxon>
        <taxon>Chromadorea</taxon>
        <taxon>Rhabditida</taxon>
        <taxon>Rhabditina</taxon>
        <taxon>Diplogasteromorpha</taxon>
        <taxon>Diplogasteroidea</taxon>
        <taxon>Neodiplogasteridae</taxon>
        <taxon>Pristionchus</taxon>
    </lineage>
</organism>
<gene>
    <name evidence="1" type="primary">WBGene00275553</name>
</gene>
<dbReference type="EnsemblMetazoa" id="PPA37184.1">
    <property type="protein sequence ID" value="PPA37184.1"/>
    <property type="gene ID" value="WBGene00275553"/>
</dbReference>
<proteinExistence type="predicted"/>
<evidence type="ECO:0000313" key="1">
    <source>
        <dbReference type="EnsemblMetazoa" id="PPA37184.1"/>
    </source>
</evidence>
<dbReference type="Proteomes" id="UP000005239">
    <property type="component" value="Unassembled WGS sequence"/>
</dbReference>
<keyword evidence="2" id="KW-1185">Reference proteome</keyword>
<reference evidence="2" key="1">
    <citation type="journal article" date="2008" name="Nat. Genet.">
        <title>The Pristionchus pacificus genome provides a unique perspective on nematode lifestyle and parasitism.</title>
        <authorList>
            <person name="Dieterich C."/>
            <person name="Clifton S.W."/>
            <person name="Schuster L.N."/>
            <person name="Chinwalla A."/>
            <person name="Delehaunty K."/>
            <person name="Dinkelacker I."/>
            <person name="Fulton L."/>
            <person name="Fulton R."/>
            <person name="Godfrey J."/>
            <person name="Minx P."/>
            <person name="Mitreva M."/>
            <person name="Roeseler W."/>
            <person name="Tian H."/>
            <person name="Witte H."/>
            <person name="Yang S.P."/>
            <person name="Wilson R.K."/>
            <person name="Sommer R.J."/>
        </authorList>
    </citation>
    <scope>NUCLEOTIDE SEQUENCE [LARGE SCALE GENOMIC DNA]</scope>
    <source>
        <strain evidence="2">PS312</strain>
    </source>
</reference>
<reference evidence="1" key="2">
    <citation type="submission" date="2022-06" db="UniProtKB">
        <authorList>
            <consortium name="EnsemblMetazoa"/>
        </authorList>
    </citation>
    <scope>IDENTIFICATION</scope>
    <source>
        <strain evidence="1">PS312</strain>
    </source>
</reference>
<accession>A0A8R1YPN6</accession>
<name>A0A2A6BTK7_PRIPA</name>
<dbReference type="AlphaFoldDB" id="A0A2A6BTK7"/>
<protein>
    <submittedName>
        <fullName evidence="1">Uncharacterized protein</fullName>
    </submittedName>
</protein>